<dbReference type="Proteomes" id="UP001589766">
    <property type="component" value="Unassembled WGS sequence"/>
</dbReference>
<protein>
    <recommendedName>
        <fullName evidence="4">LysR family transcriptional regulator</fullName>
    </recommendedName>
</protein>
<evidence type="ECO:0008006" key="4">
    <source>
        <dbReference type="Google" id="ProtNLM"/>
    </source>
</evidence>
<proteinExistence type="predicted"/>
<comment type="caution">
    <text evidence="2">The sequence shown here is derived from an EMBL/GenBank/DDBJ whole genome shotgun (WGS) entry which is preliminary data.</text>
</comment>
<organism evidence="2 3">
    <name type="scientific">Citricoccus parietis</name>
    <dbReference type="NCBI Taxonomy" id="592307"/>
    <lineage>
        <taxon>Bacteria</taxon>
        <taxon>Bacillati</taxon>
        <taxon>Actinomycetota</taxon>
        <taxon>Actinomycetes</taxon>
        <taxon>Micrococcales</taxon>
        <taxon>Micrococcaceae</taxon>
        <taxon>Citricoccus</taxon>
    </lineage>
</organism>
<gene>
    <name evidence="2" type="ORF">ACFFIO_10780</name>
</gene>
<name>A0ABV6F6P9_9MICC</name>
<evidence type="ECO:0000313" key="3">
    <source>
        <dbReference type="Proteomes" id="UP001589766"/>
    </source>
</evidence>
<accession>A0ABV6F6P9</accession>
<dbReference type="EMBL" id="JBHLWH010000028">
    <property type="protein sequence ID" value="MFC0248984.1"/>
    <property type="molecule type" value="Genomic_DNA"/>
</dbReference>
<dbReference type="RefSeq" id="WP_378041708.1">
    <property type="nucleotide sequence ID" value="NZ_JBHLWH010000028.1"/>
</dbReference>
<evidence type="ECO:0000256" key="1">
    <source>
        <dbReference type="SAM" id="MobiDB-lite"/>
    </source>
</evidence>
<feature type="region of interest" description="Disordered" evidence="1">
    <location>
        <begin position="238"/>
        <end position="307"/>
    </location>
</feature>
<keyword evidence="3" id="KW-1185">Reference proteome</keyword>
<feature type="compositionally biased region" description="Low complexity" evidence="1">
    <location>
        <begin position="251"/>
        <end position="296"/>
    </location>
</feature>
<reference evidence="2 3" key="1">
    <citation type="submission" date="2024-09" db="EMBL/GenBank/DDBJ databases">
        <authorList>
            <person name="Sun Q."/>
            <person name="Mori K."/>
        </authorList>
    </citation>
    <scope>NUCLEOTIDE SEQUENCE [LARGE SCALE GENOMIC DNA]</scope>
    <source>
        <strain evidence="2 3">CCM 7609</strain>
    </source>
</reference>
<evidence type="ECO:0000313" key="2">
    <source>
        <dbReference type="EMBL" id="MFC0248984.1"/>
    </source>
</evidence>
<sequence>MPPSSPPSGRSSADETVPETLFLSTIPGASPSKWVDRFTSRERRVQLVNHDVGAQVAFLAPGPDGLAPRGLPQLGYLRWRLDSTPEALLAAGGVDPADVHVVRFYEEDPVVCVGQDHLLAAWDAAADGPVPCSELDPAERMDPARFAPEPPIDALDAPEIPGAGERMAVEIVATGAGHVVLPASVARMFGRKDVVVLPLERRDEAAEASDGHPGWGVGLAWLKAVDSQLVQDFVGAAKGRRPGSSRNDHLQASTAAPQGGATATKGAKGATGAGSKSSKGGSKGAAKGSKGSKGSPGSKGGRGGKRR</sequence>